<evidence type="ECO:0000313" key="2">
    <source>
        <dbReference type="Proteomes" id="UP000238730"/>
    </source>
</evidence>
<dbReference type="Proteomes" id="UP000238730">
    <property type="component" value="Unassembled WGS sequence"/>
</dbReference>
<dbReference type="EMBL" id="MSCJ01000003">
    <property type="protein sequence ID" value="PQJ62965.1"/>
    <property type="molecule type" value="Genomic_DNA"/>
</dbReference>
<gene>
    <name evidence="1" type="ORF">BTO08_21085</name>
</gene>
<reference evidence="1 2" key="1">
    <citation type="submission" date="2016-12" db="EMBL/GenBank/DDBJ databases">
        <title>Diversity of luminous bacteria.</title>
        <authorList>
            <person name="Yoshizawa S."/>
            <person name="Kogure K."/>
        </authorList>
    </citation>
    <scope>NUCLEOTIDE SEQUENCE [LARGE SCALE GENOMIC DNA]</scope>
    <source>
        <strain evidence="1 2">LC1-200</strain>
    </source>
</reference>
<organism evidence="1 2">
    <name type="scientific">Photobacterium angustum</name>
    <dbReference type="NCBI Taxonomy" id="661"/>
    <lineage>
        <taxon>Bacteria</taxon>
        <taxon>Pseudomonadati</taxon>
        <taxon>Pseudomonadota</taxon>
        <taxon>Gammaproteobacteria</taxon>
        <taxon>Vibrionales</taxon>
        <taxon>Vibrionaceae</taxon>
        <taxon>Photobacterium</taxon>
    </lineage>
</organism>
<sequence length="107" mass="12152">MSMTSVTITVPAHLVPGGLPTPNVKAFGFNGFERSFVNSDKDDITTFAFFAPVASCTESQFNQELEKYFWHFAKGTPFHMTKEFDNQTAKHHRCKYLNEQLIQESIA</sequence>
<dbReference type="OrthoDB" id="5819042at2"/>
<comment type="caution">
    <text evidence="1">The sequence shown here is derived from an EMBL/GenBank/DDBJ whole genome shotgun (WGS) entry which is preliminary data.</text>
</comment>
<proteinExistence type="predicted"/>
<name>A0A2S7VM02_PHOAN</name>
<protein>
    <submittedName>
        <fullName evidence="1">Uncharacterized protein</fullName>
    </submittedName>
</protein>
<evidence type="ECO:0000313" key="1">
    <source>
        <dbReference type="EMBL" id="PQJ62965.1"/>
    </source>
</evidence>
<dbReference type="AlphaFoldDB" id="A0A2S7VM02"/>
<accession>A0A2S7VM02</accession>